<reference evidence="1 2" key="1">
    <citation type="journal article" date="2015" name="Genome Biol. Evol.">
        <title>Comparative Genomics of a Bacterivorous Green Alga Reveals Evolutionary Causalities and Consequences of Phago-Mixotrophic Mode of Nutrition.</title>
        <authorList>
            <person name="Burns J.A."/>
            <person name="Paasch A."/>
            <person name="Narechania A."/>
            <person name="Kim E."/>
        </authorList>
    </citation>
    <scope>NUCLEOTIDE SEQUENCE [LARGE SCALE GENOMIC DNA]</scope>
    <source>
        <strain evidence="1 2">PLY_AMNH</strain>
    </source>
</reference>
<gene>
    <name evidence="1" type="ORF">CYMTET_29033</name>
</gene>
<sequence length="264" mass="28253">MLILCCNIVFNLLKNSETHGAKFTSSKVALCLACLSTLSLLSISAVESFDDERSSATVGESEDVDDYAAASSSSDGSGLVQACVREMTIISGIGSNTSGKYALKVGDLRRDAVALVEGSAVSVTLYDITGVPSFTGFVVISTSGFFSSFDNEGKAKICDEKSYLQRSQHGSAWTNSSSSLKASVTATLTVGEAGKTTLLYYVVKDSSNWNGPLSTTFEVQTDIFSSFKQVDTLDSIVISSSTIKDTYQYNLEEYARRHLQQTTP</sequence>
<dbReference type="EMBL" id="LGRX02016461">
    <property type="protein sequence ID" value="KAK3262088.1"/>
    <property type="molecule type" value="Genomic_DNA"/>
</dbReference>
<proteinExistence type="predicted"/>
<feature type="non-terminal residue" evidence="1">
    <location>
        <position position="264"/>
    </location>
</feature>
<name>A0AAE0FLT1_9CHLO</name>
<keyword evidence="2" id="KW-1185">Reference proteome</keyword>
<protein>
    <submittedName>
        <fullName evidence="1">Uncharacterized protein</fullName>
    </submittedName>
</protein>
<accession>A0AAE0FLT1</accession>
<dbReference type="AlphaFoldDB" id="A0AAE0FLT1"/>
<evidence type="ECO:0000313" key="2">
    <source>
        <dbReference type="Proteomes" id="UP001190700"/>
    </source>
</evidence>
<evidence type="ECO:0000313" key="1">
    <source>
        <dbReference type="EMBL" id="KAK3262088.1"/>
    </source>
</evidence>
<organism evidence="1 2">
    <name type="scientific">Cymbomonas tetramitiformis</name>
    <dbReference type="NCBI Taxonomy" id="36881"/>
    <lineage>
        <taxon>Eukaryota</taxon>
        <taxon>Viridiplantae</taxon>
        <taxon>Chlorophyta</taxon>
        <taxon>Pyramimonadophyceae</taxon>
        <taxon>Pyramimonadales</taxon>
        <taxon>Pyramimonadaceae</taxon>
        <taxon>Cymbomonas</taxon>
    </lineage>
</organism>
<dbReference type="Proteomes" id="UP001190700">
    <property type="component" value="Unassembled WGS sequence"/>
</dbReference>
<comment type="caution">
    <text evidence="1">The sequence shown here is derived from an EMBL/GenBank/DDBJ whole genome shotgun (WGS) entry which is preliminary data.</text>
</comment>